<dbReference type="Pfam" id="PF07833">
    <property type="entry name" value="Cu_amine_oxidN1"/>
    <property type="match status" value="2"/>
</dbReference>
<dbReference type="Gene3D" id="3.30.457.10">
    <property type="entry name" value="Copper amine oxidase-like, N-terminal domain"/>
    <property type="match status" value="2"/>
</dbReference>
<accession>A0A396S6S9</accession>
<evidence type="ECO:0000313" key="4">
    <source>
        <dbReference type="Proteomes" id="UP000265692"/>
    </source>
</evidence>
<dbReference type="EMBL" id="QWEI01000005">
    <property type="protein sequence ID" value="RHW36203.1"/>
    <property type="molecule type" value="Genomic_DNA"/>
</dbReference>
<evidence type="ECO:0000256" key="1">
    <source>
        <dbReference type="SAM" id="SignalP"/>
    </source>
</evidence>
<organism evidence="3 4">
    <name type="scientific">Ureibacillus yapensis</name>
    <dbReference type="NCBI Taxonomy" id="2304605"/>
    <lineage>
        <taxon>Bacteria</taxon>
        <taxon>Bacillati</taxon>
        <taxon>Bacillota</taxon>
        <taxon>Bacilli</taxon>
        <taxon>Bacillales</taxon>
        <taxon>Caryophanaceae</taxon>
        <taxon>Ureibacillus</taxon>
    </lineage>
</organism>
<dbReference type="SUPFAM" id="SSF55383">
    <property type="entry name" value="Copper amine oxidase, domain N"/>
    <property type="match status" value="2"/>
</dbReference>
<keyword evidence="1" id="KW-0732">Signal</keyword>
<proteinExistence type="predicted"/>
<dbReference type="RefSeq" id="WP_118876494.1">
    <property type="nucleotide sequence ID" value="NZ_QWEI01000005.1"/>
</dbReference>
<feature type="domain" description="Copper amine oxidase-like N-terminal" evidence="2">
    <location>
        <begin position="47"/>
        <end position="152"/>
    </location>
</feature>
<name>A0A396S6S9_9BACL</name>
<evidence type="ECO:0000313" key="3">
    <source>
        <dbReference type="EMBL" id="RHW36203.1"/>
    </source>
</evidence>
<gene>
    <name evidence="3" type="ORF">D1B33_11230</name>
</gene>
<evidence type="ECO:0000259" key="2">
    <source>
        <dbReference type="Pfam" id="PF07833"/>
    </source>
</evidence>
<protein>
    <submittedName>
        <fullName evidence="3">Copper amine oxidase N-terminal domain-containing protein</fullName>
    </submittedName>
</protein>
<dbReference type="InterPro" id="IPR036582">
    <property type="entry name" value="Mao_N_sf"/>
</dbReference>
<dbReference type="OrthoDB" id="2519728at2"/>
<dbReference type="InterPro" id="IPR012854">
    <property type="entry name" value="Cu_amine_oxidase-like_N"/>
</dbReference>
<sequence>MLSKFNKLLIVSILIASSLLLLNQDKTFAAQRIGNGLYIKNNVTVMVNGERVTFNDPILNKNGQLFLPMRDFYEIIGATVYWNQKTKTASAERNGNRVDVTLNSRTAKLNGETVTVNVPPFLYKYKTYVPIRFLSEKLGGTVKWNQQAQRVDITVGNEVPSPSPEPVPTPIKDPYYLHINDKRIAMADPIITKGGRSYIPAEYFYENLENSSGKWLTKDQFELQISGLIFVFTNGSSTIKVNDESVATDEQPFTRSGKMYVPVKFIVNAVGDGGNLRYLSKQKEMYIYLYQYMFTSKFLEKSYGSTKVPQNTPNAELSGNRTLLVSDNPETLTAKVIPNSTATLSEQIVKSSESVNEHRVFGWHYNTLGKNIALGITVENTSQTTSLQVAKSQGVFKRSGHSWINYDIGLPIADHVLNDKLQQAESEGITIAPGETKVIQMYTLSNSYIIGFLHDLDIQAVNGGESSYTIRTVLAKNNEDLSTIHSEVVPINPYAAHPRGVWPSSTIVSEFPTYTIGDAEAGYSISNGKTDHFLTAESSLEQRNGALGNSGHFGINYIVNIPVANPSGQPQKVRLKLSGRGGLYSGAIKVNGQVHLIPTLKPGKEYIELPSYTINGTNEVITIEVMHAGGSNLPMAIYIETE</sequence>
<feature type="signal peptide" evidence="1">
    <location>
        <begin position="1"/>
        <end position="23"/>
    </location>
</feature>
<feature type="chain" id="PRO_5039642161" evidence="1">
    <location>
        <begin position="24"/>
        <end position="642"/>
    </location>
</feature>
<dbReference type="AlphaFoldDB" id="A0A396S6S9"/>
<comment type="caution">
    <text evidence="3">The sequence shown here is derived from an EMBL/GenBank/DDBJ whole genome shotgun (WGS) entry which is preliminary data.</text>
</comment>
<reference evidence="3 4" key="1">
    <citation type="submission" date="2018-08" db="EMBL/GenBank/DDBJ databases">
        <title>Lysinibacillus sp. YLB-03 draft genome sequence.</title>
        <authorList>
            <person name="Yu L."/>
        </authorList>
    </citation>
    <scope>NUCLEOTIDE SEQUENCE [LARGE SCALE GENOMIC DNA]</scope>
    <source>
        <strain evidence="3 4">YLB-03</strain>
    </source>
</reference>
<feature type="domain" description="Copper amine oxidase-like N-terminal" evidence="2">
    <location>
        <begin position="179"/>
        <end position="271"/>
    </location>
</feature>
<keyword evidence="4" id="KW-1185">Reference proteome</keyword>
<dbReference type="Proteomes" id="UP000265692">
    <property type="component" value="Unassembled WGS sequence"/>
</dbReference>